<sequence>MRLVVSELVTNVVAHSRSVDVSLSPAFDGVALTVEVRDSGTWRSRRSVRHGVEAAVTGGLGLELVRHSSSWWLAFPSPSGTRVVAGPAVEPAAG</sequence>
<gene>
    <name evidence="2" type="ORF">ABWK59_33655</name>
</gene>
<dbReference type="AlphaFoldDB" id="A0AAU8K670"/>
<dbReference type="InterPro" id="IPR036890">
    <property type="entry name" value="HATPase_C_sf"/>
</dbReference>
<keyword evidence="2" id="KW-0547">Nucleotide-binding</keyword>
<feature type="domain" description="Histidine kinase/HSP90-like ATPase" evidence="1">
    <location>
        <begin position="1"/>
        <end position="66"/>
    </location>
</feature>
<dbReference type="EMBL" id="CP159872">
    <property type="protein sequence ID" value="XCM84248.1"/>
    <property type="molecule type" value="Genomic_DNA"/>
</dbReference>
<dbReference type="GO" id="GO:0005524">
    <property type="term" value="F:ATP binding"/>
    <property type="evidence" value="ECO:0007669"/>
    <property type="project" value="UniProtKB-KW"/>
</dbReference>
<evidence type="ECO:0000259" key="1">
    <source>
        <dbReference type="Pfam" id="PF13581"/>
    </source>
</evidence>
<organism evidence="2">
    <name type="scientific">Kitasatospora camelliae</name>
    <dbReference type="NCBI Taxonomy" id="3156397"/>
    <lineage>
        <taxon>Bacteria</taxon>
        <taxon>Bacillati</taxon>
        <taxon>Actinomycetota</taxon>
        <taxon>Actinomycetes</taxon>
        <taxon>Kitasatosporales</taxon>
        <taxon>Streptomycetaceae</taxon>
        <taxon>Kitasatospora</taxon>
    </lineage>
</organism>
<proteinExistence type="predicted"/>
<protein>
    <submittedName>
        <fullName evidence="2">ATP-binding protein</fullName>
    </submittedName>
</protein>
<name>A0AAU8K670_9ACTN</name>
<dbReference type="InterPro" id="IPR003594">
    <property type="entry name" value="HATPase_dom"/>
</dbReference>
<keyword evidence="2" id="KW-0067">ATP-binding</keyword>
<dbReference type="SUPFAM" id="SSF55874">
    <property type="entry name" value="ATPase domain of HSP90 chaperone/DNA topoisomerase II/histidine kinase"/>
    <property type="match status" value="1"/>
</dbReference>
<dbReference type="CDD" id="cd16936">
    <property type="entry name" value="HATPase_RsbW-like"/>
    <property type="match status" value="1"/>
</dbReference>
<evidence type="ECO:0000313" key="2">
    <source>
        <dbReference type="EMBL" id="XCM84248.1"/>
    </source>
</evidence>
<dbReference type="KEGG" id="kcm:ABWK59_33655"/>
<dbReference type="Pfam" id="PF13581">
    <property type="entry name" value="HATPase_c_2"/>
    <property type="match status" value="1"/>
</dbReference>
<dbReference type="Gene3D" id="3.30.565.10">
    <property type="entry name" value="Histidine kinase-like ATPase, C-terminal domain"/>
    <property type="match status" value="1"/>
</dbReference>
<reference evidence="2" key="1">
    <citation type="submission" date="2024-06" db="EMBL/GenBank/DDBJ databases">
        <title>The genome sequences of Kitasatospora sp. strain HUAS MG31.</title>
        <authorList>
            <person name="Mo P."/>
        </authorList>
    </citation>
    <scope>NUCLEOTIDE SEQUENCE</scope>
    <source>
        <strain evidence="2">HUAS MG31</strain>
    </source>
</reference>
<accession>A0AAU8K670</accession>